<organism evidence="5 6">
    <name type="scientific">Angustibacter luteus</name>
    <dbReference type="NCBI Taxonomy" id="658456"/>
    <lineage>
        <taxon>Bacteria</taxon>
        <taxon>Bacillati</taxon>
        <taxon>Actinomycetota</taxon>
        <taxon>Actinomycetes</taxon>
        <taxon>Kineosporiales</taxon>
        <taxon>Kineosporiaceae</taxon>
    </lineage>
</organism>
<evidence type="ECO:0000256" key="2">
    <source>
        <dbReference type="ARBA" id="ARBA00031870"/>
    </source>
</evidence>
<evidence type="ECO:0000259" key="4">
    <source>
        <dbReference type="Pfam" id="PF00849"/>
    </source>
</evidence>
<dbReference type="RefSeq" id="WP_345715798.1">
    <property type="nucleotide sequence ID" value="NZ_BAABFP010000002.1"/>
</dbReference>
<dbReference type="SUPFAM" id="SSF55120">
    <property type="entry name" value="Pseudouridine synthase"/>
    <property type="match status" value="1"/>
</dbReference>
<evidence type="ECO:0000313" key="5">
    <source>
        <dbReference type="EMBL" id="MFC6008054.1"/>
    </source>
</evidence>
<feature type="domain" description="Pseudouridine synthase RsuA/RluA-like" evidence="4">
    <location>
        <begin position="99"/>
        <end position="244"/>
    </location>
</feature>
<protein>
    <recommendedName>
        <fullName evidence="2">RNA pseudouridylate synthase</fullName>
    </recommendedName>
    <alternativeName>
        <fullName evidence="3">RNA-uridine isomerase</fullName>
    </alternativeName>
</protein>
<dbReference type="PANTHER" id="PTHR21600">
    <property type="entry name" value="MITOCHONDRIAL RNA PSEUDOURIDINE SYNTHASE"/>
    <property type="match status" value="1"/>
</dbReference>
<comment type="catalytic activity">
    <reaction evidence="1">
        <text>a uridine in RNA = a pseudouridine in RNA</text>
        <dbReference type="Rhea" id="RHEA:48348"/>
        <dbReference type="Rhea" id="RHEA-COMP:12068"/>
        <dbReference type="Rhea" id="RHEA-COMP:12069"/>
        <dbReference type="ChEBI" id="CHEBI:65314"/>
        <dbReference type="ChEBI" id="CHEBI:65315"/>
    </reaction>
</comment>
<dbReference type="Pfam" id="PF00849">
    <property type="entry name" value="PseudoU_synth_2"/>
    <property type="match status" value="1"/>
</dbReference>
<evidence type="ECO:0000256" key="3">
    <source>
        <dbReference type="ARBA" id="ARBA00033164"/>
    </source>
</evidence>
<evidence type="ECO:0000256" key="1">
    <source>
        <dbReference type="ARBA" id="ARBA00000073"/>
    </source>
</evidence>
<dbReference type="Gene3D" id="3.30.2350.10">
    <property type="entry name" value="Pseudouridine synthase"/>
    <property type="match status" value="1"/>
</dbReference>
<dbReference type="EMBL" id="JBHSRD010000004">
    <property type="protein sequence ID" value="MFC6008054.1"/>
    <property type="molecule type" value="Genomic_DNA"/>
</dbReference>
<gene>
    <name evidence="5" type="ORF">ACFQDO_13035</name>
</gene>
<accession>A0ABW1JFH6</accession>
<proteinExistence type="predicted"/>
<dbReference type="Proteomes" id="UP001596189">
    <property type="component" value="Unassembled WGS sequence"/>
</dbReference>
<dbReference type="CDD" id="cd02558">
    <property type="entry name" value="PSRA_1"/>
    <property type="match status" value="1"/>
</dbReference>
<evidence type="ECO:0000313" key="6">
    <source>
        <dbReference type="Proteomes" id="UP001596189"/>
    </source>
</evidence>
<comment type="caution">
    <text evidence="5">The sequence shown here is derived from an EMBL/GenBank/DDBJ whole genome shotgun (WGS) entry which is preliminary data.</text>
</comment>
<reference evidence="6" key="1">
    <citation type="journal article" date="2019" name="Int. J. Syst. Evol. Microbiol.">
        <title>The Global Catalogue of Microorganisms (GCM) 10K type strain sequencing project: providing services to taxonomists for standard genome sequencing and annotation.</title>
        <authorList>
            <consortium name="The Broad Institute Genomics Platform"/>
            <consortium name="The Broad Institute Genome Sequencing Center for Infectious Disease"/>
            <person name="Wu L."/>
            <person name="Ma J."/>
        </authorList>
    </citation>
    <scope>NUCLEOTIDE SEQUENCE [LARGE SCALE GENOMIC DNA]</scope>
    <source>
        <strain evidence="6">KACC 14249</strain>
    </source>
</reference>
<dbReference type="PANTHER" id="PTHR21600:SF84">
    <property type="entry name" value="PSEUDOURIDINE SYNTHASE RSUA_RLUA-LIKE DOMAIN-CONTAINING PROTEIN"/>
    <property type="match status" value="1"/>
</dbReference>
<dbReference type="InterPro" id="IPR006145">
    <property type="entry name" value="PsdUridine_synth_RsuA/RluA"/>
</dbReference>
<keyword evidence="6" id="KW-1185">Reference proteome</keyword>
<name>A0ABW1JFH6_9ACTN</name>
<dbReference type="InterPro" id="IPR020103">
    <property type="entry name" value="PsdUridine_synth_cat_dom_sf"/>
</dbReference>
<sequence length="322" mass="36343">MRRALPSPLPRRHGLEPAELRLPAGGDWATVLDYLHDRLPWAPSGRLEQMLDDGEVVDRDGPLGRLAPYRPGTSIWFHRDLPDEAPVPFEIDVLHRDDDLLVVDKPHFLATIPRGRHVLQTALVRLRTELDLPALSPAHRLDRITAGVVMFVVRPELRGAYQSLFEHRQVRKVYEAVAPYDPRVELPVERATRIVKERGVFAAAEVPGEPNSSTRIELVEQRDGLGRYRLLPLTGRTHQLRLHMCAIGLPILGDPLYPVVRDQAVDDWSRPLQLLARTLEFTDPVSGRPRRFESRRSLRAWTDPAGWAEDPGVATATGLPIS</sequence>
<dbReference type="InterPro" id="IPR050188">
    <property type="entry name" value="RluA_PseudoU_synthase"/>
</dbReference>